<evidence type="ECO:0000256" key="4">
    <source>
        <dbReference type="ARBA" id="ARBA00022598"/>
    </source>
</evidence>
<accession>A0A0J9GXH6</accession>
<dbReference type="PANTHER" id="PTHR34378:SF1">
    <property type="entry name" value="GLUTAMATE--CYSTEINE LIGASE, CHLOROPLASTIC"/>
    <property type="match status" value="1"/>
</dbReference>
<evidence type="ECO:0000256" key="7">
    <source>
        <dbReference type="ARBA" id="ARBA00022840"/>
    </source>
</evidence>
<dbReference type="PIRSF" id="PIRSF017901">
    <property type="entry name" value="GCL"/>
    <property type="match status" value="1"/>
</dbReference>
<gene>
    <name evidence="12" type="ORF">AIOL_003159</name>
</gene>
<organism evidence="12 13">
    <name type="scientific">Candidatus Rhodobacter oscarellae</name>
    <dbReference type="NCBI Taxonomy" id="1675527"/>
    <lineage>
        <taxon>Bacteria</taxon>
        <taxon>Pseudomonadati</taxon>
        <taxon>Pseudomonadota</taxon>
        <taxon>Alphaproteobacteria</taxon>
        <taxon>Rhodobacterales</taxon>
        <taxon>Rhodobacter group</taxon>
        <taxon>Rhodobacter</taxon>
    </lineage>
</organism>
<evidence type="ECO:0000313" key="12">
    <source>
        <dbReference type="EMBL" id="KMW58188.1"/>
    </source>
</evidence>
<name>A0A0J9GXH6_9RHOB</name>
<evidence type="ECO:0000256" key="6">
    <source>
        <dbReference type="ARBA" id="ARBA00022741"/>
    </source>
</evidence>
<dbReference type="InterPro" id="IPR011556">
    <property type="entry name" value="Glut_cys_lig_pln_type"/>
</dbReference>
<dbReference type="GO" id="GO:0006750">
    <property type="term" value="P:glutathione biosynthetic process"/>
    <property type="evidence" value="ECO:0007669"/>
    <property type="project" value="UniProtKB-UniRule"/>
</dbReference>
<comment type="caution">
    <text evidence="12">The sequence shown here is derived from an EMBL/GenBank/DDBJ whole genome shotgun (WGS) entry which is preliminary data.</text>
</comment>
<dbReference type="NCBIfam" id="TIGR01436">
    <property type="entry name" value="glu_cys_lig_pln"/>
    <property type="match status" value="1"/>
</dbReference>
<evidence type="ECO:0000313" key="13">
    <source>
        <dbReference type="Proteomes" id="UP000037178"/>
    </source>
</evidence>
<comment type="pathway">
    <text evidence="1">Sulfur metabolism; glutathione biosynthesis; glutathione from L-cysteine and L-glutamate: step 1/2.</text>
</comment>
<dbReference type="Pfam" id="PF04107">
    <property type="entry name" value="GCS2"/>
    <property type="match status" value="1"/>
</dbReference>
<keyword evidence="7 10" id="KW-0067">ATP-binding</keyword>
<keyword evidence="13" id="KW-1185">Reference proteome</keyword>
<dbReference type="GO" id="GO:0004357">
    <property type="term" value="F:glutamate-cysteine ligase activity"/>
    <property type="evidence" value="ECO:0007669"/>
    <property type="project" value="UniProtKB-UniRule"/>
</dbReference>
<keyword evidence="6 10" id="KW-0547">Nucleotide-binding</keyword>
<comment type="similarity">
    <text evidence="10">Belongs to the glutamate--cysteine ligase type 2 family. EgtA subfamily.</text>
</comment>
<dbReference type="Proteomes" id="UP000037178">
    <property type="component" value="Unassembled WGS sequence"/>
</dbReference>
<protein>
    <recommendedName>
        <fullName evidence="10">Glutamate--cysteine ligase</fullName>
        <ecNumber evidence="10">6.3.2.2</ecNumber>
    </recommendedName>
</protein>
<dbReference type="EC" id="6.3.2.2" evidence="10"/>
<dbReference type="GO" id="GO:0005524">
    <property type="term" value="F:ATP binding"/>
    <property type="evidence" value="ECO:0007669"/>
    <property type="project" value="UniProtKB-UniRule"/>
</dbReference>
<comment type="function">
    <text evidence="10">Catalyzes the synthesis of gamma-glutamylcysteine (gamma-GC).</text>
</comment>
<reference evidence="12 13" key="1">
    <citation type="submission" date="2015-06" db="EMBL/GenBank/DDBJ databases">
        <title>Draft genome sequence of an Alphaproteobacteria species associated to the Mediterranean sponge Oscarella lobularis.</title>
        <authorList>
            <person name="Jourda C."/>
            <person name="Santini S."/>
            <person name="Claverie J.-M."/>
        </authorList>
    </citation>
    <scope>NUCLEOTIDE SEQUENCE [LARGE SCALE GENOMIC DNA]</scope>
    <source>
        <strain evidence="12">IGS</strain>
    </source>
</reference>
<feature type="disulfide bond" evidence="11">
    <location>
        <begin position="112"/>
        <end position="332"/>
    </location>
</feature>
<evidence type="ECO:0000256" key="5">
    <source>
        <dbReference type="ARBA" id="ARBA00022684"/>
    </source>
</evidence>
<keyword evidence="4 10" id="KW-0436">Ligase</keyword>
<dbReference type="InterPro" id="IPR035434">
    <property type="entry name" value="GCL_bact_plant"/>
</dbReference>
<dbReference type="OrthoDB" id="9780152at2"/>
<evidence type="ECO:0000256" key="1">
    <source>
        <dbReference type="ARBA" id="ARBA00005006"/>
    </source>
</evidence>
<dbReference type="InterPro" id="IPR014746">
    <property type="entry name" value="Gln_synth/guanido_kin_cat_dom"/>
</dbReference>
<evidence type="ECO:0000256" key="3">
    <source>
        <dbReference type="ARBA" id="ARBA00011153"/>
    </source>
</evidence>
<sequence>MSIPQSGGGPIERHEQLAEYLADGCKPKEDWRIGTEHEKFGYCADTHLPLPYEGERSIRAVLEGLRDRFDWAPVEEGGSIIGLTKDGANVSLEPGGQLELSGAPLETIHQTCDEVNTHLREVQEVSDDIGVRWIGLGAAPEWTHEQMPLMPKGRYKLMDSYMGKVGTAGRIMMRRTCTVQVNLDFSTEADMVQKMRVAVALQPVANALFGNSPFFEGKVNGQKSWRGWVWQNLDDARTGMVPFIFEDGFGFESWVQYALDVPMYFVYRDGKYIDALGMSFRDFLKGELPALPGETPTLSDWADHLTTLFPEARVKKFIEMRGADGGPWRRLCALPAFWVGLCYDQTALDAAWDLAKGWDAETRDAMRVAAAAEGLAAEVGGIKMLDLAKEVVEISREGLQNRAKPGLGGMVPDERHFLHALDESLAEGQSPSDELLQKYERDWAGDLSKIYSEFSY</sequence>
<evidence type="ECO:0000256" key="2">
    <source>
        <dbReference type="ARBA" id="ARBA00010253"/>
    </source>
</evidence>
<proteinExistence type="inferred from homology"/>
<keyword evidence="9 11" id="KW-1015">Disulfide bond</keyword>
<keyword evidence="5" id="KW-0317">Glutathione biosynthesis</keyword>
<dbReference type="AlphaFoldDB" id="A0A0J9GXH6"/>
<comment type="catalytic activity">
    <reaction evidence="10">
        <text>L-cysteine + L-glutamate + ATP = gamma-L-glutamyl-L-cysteine + ADP + phosphate + H(+)</text>
        <dbReference type="Rhea" id="RHEA:13285"/>
        <dbReference type="ChEBI" id="CHEBI:15378"/>
        <dbReference type="ChEBI" id="CHEBI:29985"/>
        <dbReference type="ChEBI" id="CHEBI:30616"/>
        <dbReference type="ChEBI" id="CHEBI:35235"/>
        <dbReference type="ChEBI" id="CHEBI:43474"/>
        <dbReference type="ChEBI" id="CHEBI:58173"/>
        <dbReference type="ChEBI" id="CHEBI:456216"/>
        <dbReference type="EC" id="6.3.2.2"/>
    </reaction>
</comment>
<comment type="subunit">
    <text evidence="3">Homodimer or monomer when oxidized or reduced, respectively.</text>
</comment>
<dbReference type="SUPFAM" id="SSF55931">
    <property type="entry name" value="Glutamine synthetase/guanido kinase"/>
    <property type="match status" value="1"/>
</dbReference>
<keyword evidence="8" id="KW-0809">Transit peptide</keyword>
<dbReference type="RefSeq" id="WP_049643824.1">
    <property type="nucleotide sequence ID" value="NZ_LFTY01000002.1"/>
</dbReference>
<dbReference type="Gene3D" id="3.30.590.20">
    <property type="match status" value="1"/>
</dbReference>
<dbReference type="STRING" id="1675527.AIOL_003159"/>
<evidence type="ECO:0000256" key="11">
    <source>
        <dbReference type="PIRSR" id="PIRSR017901-50"/>
    </source>
</evidence>
<dbReference type="InterPro" id="IPR006336">
    <property type="entry name" value="GCS2"/>
</dbReference>
<evidence type="ECO:0000256" key="8">
    <source>
        <dbReference type="ARBA" id="ARBA00022946"/>
    </source>
</evidence>
<evidence type="ECO:0000256" key="9">
    <source>
        <dbReference type="ARBA" id="ARBA00023157"/>
    </source>
</evidence>
<dbReference type="PATRIC" id="fig|1675527.3.peg.3303"/>
<comment type="similarity">
    <text evidence="2">Belongs to the carboxylate-amine ligase family. Glutamate--cysteine ligase type 2 subfamily.</text>
</comment>
<dbReference type="PANTHER" id="PTHR34378">
    <property type="entry name" value="GLUTAMATE--CYSTEINE LIGASE, CHLOROPLASTIC"/>
    <property type="match status" value="1"/>
</dbReference>
<dbReference type="EMBL" id="LFTY01000002">
    <property type="protein sequence ID" value="KMW58188.1"/>
    <property type="molecule type" value="Genomic_DNA"/>
</dbReference>
<evidence type="ECO:0000256" key="10">
    <source>
        <dbReference type="PIRNR" id="PIRNR017901"/>
    </source>
</evidence>